<sequence length="33" mass="3966">MNTILKDYLEYAKEKSNIDEVQDTKLIKKMKSF</sequence>
<gene>
    <name evidence="1" type="ORF">B2904_orf1505</name>
</gene>
<reference evidence="1 2" key="1">
    <citation type="journal article" date="2012" name="BMC Genomics">
        <title>Comparative genomics of Brachyspira pilosicoli strains: genome rearrangements, reductions and correlation of genetic compliment with phenotypic diversity.</title>
        <authorList>
            <person name="Mappley L.J."/>
            <person name="Black M.L."/>
            <person name="Abuoun M."/>
            <person name="Darby A.C."/>
            <person name="Woodward M.J."/>
            <person name="Parkhill J."/>
            <person name="Turner A.K."/>
            <person name="Bellgard M.I."/>
            <person name="La T."/>
            <person name="Phillips N.D."/>
            <person name="La Ragione R.M."/>
            <person name="Hampson D.J."/>
        </authorList>
    </citation>
    <scope>NUCLEOTIDE SEQUENCE [LARGE SCALE GENOMIC DNA]</scope>
    <source>
        <strain evidence="1">B2904</strain>
    </source>
</reference>
<accession>J9UN00</accession>
<evidence type="ECO:0000313" key="1">
    <source>
        <dbReference type="EMBL" id="AFR70840.1"/>
    </source>
</evidence>
<dbReference type="Proteomes" id="UP000007346">
    <property type="component" value="Chromosome"/>
</dbReference>
<dbReference type="EMBL" id="CP003490">
    <property type="protein sequence ID" value="AFR70840.1"/>
    <property type="molecule type" value="Genomic_DNA"/>
</dbReference>
<dbReference type="KEGG" id="bpj:B2904_orf1505"/>
<evidence type="ECO:0000313" key="2">
    <source>
        <dbReference type="Proteomes" id="UP000007346"/>
    </source>
</evidence>
<protein>
    <submittedName>
        <fullName evidence="1">Uncharacterized protein</fullName>
    </submittedName>
</protein>
<dbReference type="HOGENOM" id="CLU_3380863_0_0_12"/>
<name>J9UN00_BRAPL</name>
<dbReference type="AlphaFoldDB" id="J9UN00"/>
<proteinExistence type="predicted"/>
<organism evidence="1 2">
    <name type="scientific">Brachyspira pilosicoli B2904</name>
    <dbReference type="NCBI Taxonomy" id="1133568"/>
    <lineage>
        <taxon>Bacteria</taxon>
        <taxon>Pseudomonadati</taxon>
        <taxon>Spirochaetota</taxon>
        <taxon>Spirochaetia</taxon>
        <taxon>Brachyspirales</taxon>
        <taxon>Brachyspiraceae</taxon>
        <taxon>Brachyspira</taxon>
    </lineage>
</organism>